<keyword evidence="3" id="KW-1185">Reference proteome</keyword>
<evidence type="ECO:0000256" key="1">
    <source>
        <dbReference type="SAM" id="MobiDB-lite"/>
    </source>
</evidence>
<accession>A0A6A6V534</accession>
<evidence type="ECO:0000313" key="2">
    <source>
        <dbReference type="EMBL" id="KAF2744630.1"/>
    </source>
</evidence>
<gene>
    <name evidence="2" type="ORF">M011DRAFT_408146</name>
</gene>
<reference evidence="2" key="1">
    <citation type="journal article" date="2020" name="Stud. Mycol.">
        <title>101 Dothideomycetes genomes: a test case for predicting lifestyles and emergence of pathogens.</title>
        <authorList>
            <person name="Haridas S."/>
            <person name="Albert R."/>
            <person name="Binder M."/>
            <person name="Bloem J."/>
            <person name="Labutti K."/>
            <person name="Salamov A."/>
            <person name="Andreopoulos B."/>
            <person name="Baker S."/>
            <person name="Barry K."/>
            <person name="Bills G."/>
            <person name="Bluhm B."/>
            <person name="Cannon C."/>
            <person name="Castanera R."/>
            <person name="Culley D."/>
            <person name="Daum C."/>
            <person name="Ezra D."/>
            <person name="Gonzalez J."/>
            <person name="Henrissat B."/>
            <person name="Kuo A."/>
            <person name="Liang C."/>
            <person name="Lipzen A."/>
            <person name="Lutzoni F."/>
            <person name="Magnuson J."/>
            <person name="Mondo S."/>
            <person name="Nolan M."/>
            <person name="Ohm R."/>
            <person name="Pangilinan J."/>
            <person name="Park H.-J."/>
            <person name="Ramirez L."/>
            <person name="Alfaro M."/>
            <person name="Sun H."/>
            <person name="Tritt A."/>
            <person name="Yoshinaga Y."/>
            <person name="Zwiers L.-H."/>
            <person name="Turgeon B."/>
            <person name="Goodwin S."/>
            <person name="Spatafora J."/>
            <person name="Crous P."/>
            <person name="Grigoriev I."/>
        </authorList>
    </citation>
    <scope>NUCLEOTIDE SEQUENCE</scope>
    <source>
        <strain evidence="2">CBS 119925</strain>
    </source>
</reference>
<dbReference type="AlphaFoldDB" id="A0A6A6V534"/>
<sequence length="526" mass="62001">MLSASFRPPKDKLGLINRQYQYHFKDVNLPRAQRDDPVIRVILKTMFDLQKEDLAFAAARFTVWTASDTAPLYPPRTVYGEPAVKRYLFKEWHEEFPMLVHISVVNTGPELKEHNIVVRWKGEWVQLRTWLRERPNREFLLLESRKRALRSQQLWWDVNGKCFPFMELPVELQEMILLEILGGEPHLGTQYRDDGTWTGPETVTLAIHKGEWDEDMPSPEKPNYTILNPKVLPKATREMALKAAWVGSYKHFLRTQRLQWVLEADFPHHQWDCLTKVELNFSISDYFHLFEVDIEPYPHHYNQDPSFGTHNIGTHSIGARLGRLPTLKCLRMAFYYHTPYSGLNKTPWSDFYMSDRFGAVCHSAAVNWVMIIALPHIKVIPKINLCGDVKTKDVKKWKRLLDSAYMQRDQTTLDIPGFDLKREMQVIAAHHISDKPQCMCVLPCYQTHNDYRRRDFLSHLPLDVDDECTPELLERCFRLLERDTRADRRKLRPFGPHRNLEELEAEQDRENTSKEDHEWKGWLGDD</sequence>
<proteinExistence type="predicted"/>
<feature type="region of interest" description="Disordered" evidence="1">
    <location>
        <begin position="496"/>
        <end position="526"/>
    </location>
</feature>
<name>A0A6A6V534_9PLEO</name>
<dbReference type="EMBL" id="MU006587">
    <property type="protein sequence ID" value="KAF2744630.1"/>
    <property type="molecule type" value="Genomic_DNA"/>
</dbReference>
<organism evidence="2 3">
    <name type="scientific">Sporormia fimetaria CBS 119925</name>
    <dbReference type="NCBI Taxonomy" id="1340428"/>
    <lineage>
        <taxon>Eukaryota</taxon>
        <taxon>Fungi</taxon>
        <taxon>Dikarya</taxon>
        <taxon>Ascomycota</taxon>
        <taxon>Pezizomycotina</taxon>
        <taxon>Dothideomycetes</taxon>
        <taxon>Pleosporomycetidae</taxon>
        <taxon>Pleosporales</taxon>
        <taxon>Sporormiaceae</taxon>
        <taxon>Sporormia</taxon>
    </lineage>
</organism>
<dbReference type="Proteomes" id="UP000799440">
    <property type="component" value="Unassembled WGS sequence"/>
</dbReference>
<evidence type="ECO:0000313" key="3">
    <source>
        <dbReference type="Proteomes" id="UP000799440"/>
    </source>
</evidence>
<protein>
    <submittedName>
        <fullName evidence="2">Uncharacterized protein</fullName>
    </submittedName>
</protein>
<feature type="compositionally biased region" description="Basic and acidic residues" evidence="1">
    <location>
        <begin position="498"/>
        <end position="520"/>
    </location>
</feature>
<dbReference type="OrthoDB" id="5335493at2759"/>